<feature type="compositionally biased region" description="Low complexity" evidence="12">
    <location>
        <begin position="41"/>
        <end position="51"/>
    </location>
</feature>
<evidence type="ECO:0000256" key="11">
    <source>
        <dbReference type="ARBA" id="ARBA00023242"/>
    </source>
</evidence>
<evidence type="ECO:0000256" key="8">
    <source>
        <dbReference type="ARBA" id="ARBA00022927"/>
    </source>
</evidence>
<keyword evidence="10" id="KW-0906">Nuclear pore complex</keyword>
<dbReference type="InterPro" id="IPR037665">
    <property type="entry name" value="Nucleoporin_S59-like"/>
</dbReference>
<dbReference type="Gene3D" id="1.10.10.2360">
    <property type="match status" value="1"/>
</dbReference>
<dbReference type="EMBL" id="LR824559">
    <property type="protein sequence ID" value="CAH1642705.1"/>
    <property type="molecule type" value="Genomic_DNA"/>
</dbReference>
<keyword evidence="15" id="KW-1185">Reference proteome</keyword>
<sequence>MFQKPAFGSTTANFGSFNSGTSTASPFGGFKPTTGTSAFGAPPAFGAATSTQPTTGGGLFGSTNTTGGLFGGSTASTSTSGFGASTSGFGFGATQPATGGLFGNTSTVGGGLFGNTHNQTAFAAKPTGFGFGSTTTTGATTGGLFGSTPSTGTGLFGQQTNTLGGGGLFANNTGGFGQQQSTATGTAHVKYNPVVGTDVVVKSGTSQTVNIKHHCITCMKEYETKSLEELRLEDYVAGRKGNTTGVFGGFQPQAENKPLFGGSTFGQTATTSAPSVFGGSALGTTGAFGAQNTSFSFANNAQTTNTTGLFGANKPAFGATVPTGGTGLFGTTTTQAPTFGTNTSTFGFGTNTQNQQQSTGLLFGAPKPAQPAFGATPATSGFGTFGGGGVFGAKTQAPTFGTQAPAFGSMTSGGFGTNTSTSSGGLFGGQNTGFGKPTTAPTFGFGTTPQTGLGTGLGGGLGSNTFQAKPAGTAFGQMTNTPFAQPANNTLFKTGLDTSLGGGIFGNNTSLTGGIGLGMQNNQNNVLNNSLSGSSAGGNVHEQILTLAARPYGDSPLFKDLLPDSSTTAEDVLKPTNPAAVQAVLDRTGSAQYRVTSPAGPRLALTPRSALHHDKVSPTQVLHDKKSLFDGLEESDASLEDKLSLKPSRKRLVLRPNQRANESHQDSIDHSNNDNARSMEELRANGAPHDVGSDQQNIDEVDRRQEEYVSLKDAGRQVDVSVGSDKHGSWLSGSKMWNDKERPIDGEPTPRLYPNIDKDIQAQVTERRASWLTTKPLRKPLSNNPESAEHSVRELGVRGDSSHDKENVDTLSVSEEENVSPREAPPHPTGVKLTRPGYYTIPSLDEMIAYMRPDGSCVVPHLTIGRKNYGNVYYDTEINVAGMDLDSLVHFLNKEVIIYPDESEKPPLGEGLNRRAIVTLDRVWPRDKSEKRAITDPERLAKMEYEWKLRRVCDKHNTKFIEYRPSSGSWVFRVEHFSKYGLTDSDEDDDVPELMKRQLVTQVMQKTAAPAPKQPVATPSVGLGGLGAPPLIPEDNLFAIQQTSLNLLNGAGKAFEMDTTEDNAESQSLYLDNKAFGVKSPTSELARLEHRQSHNVQLMKASLYADTEMEDDASVSTGDQLVPVSAPLLSVATLAPSAVRAELPAAETEMAIVDEVPMKPLIVQPHTVVLKYHRKVPPFRQTIAGRLDAAYISDMSVCRARHSRVGFGVAGTITFATSYDAVNDLPKSAELSELGRYVRGRANNDWSEPVLVRMAIGQPDKDDGMIDVLKKHLETLLDHSTLSEVDATQCPQLRLSQSPRDRRVVLSQYLKDSAKVTSRYKFGVSGAYCNEVWRLCDALWGADLDNDGVPGTDPLSIVNRHRQFLDWLKTAVAEATDEDLAKPTAGEKEDESDGHSVRIWTLLLGGRILEACKVAREHGDLNMAILLSQAAGDPSFRSLISRQLSQWRECGTDSLISSHRWATLLLVAGLSTPRDKLTEMDWLRALHCTARYLCPHVPTLEQVLRKYEGFFAQSSEDMDQDLSLLQSEEMGMQLPLPPYVKQYDVTVVQNGKQRRVLDVRYELIRARAYNARPKLRPAAYTADPMDYSLCFLLGTWFGNPDVASITGIAEQLEAAGLWHLSVLALAYHPDQTARNHLIRGVLSRHAPAKAESADMKARLDLIRRLKVPEQWLLLAQAHRAKYERLPAVEAEHLVGAGHWNAAHKVLIEELLPDAVLADDLQSIAPLLERMSEAAQRHEVAGWETGGQAIHHYLHVCDEIRGLVSSAESRADRSGVSARLEALRPQVAAACRALGALHATSAGVRFARAEMGARLVQCTLVAGEPPAHLAALLRALRLPPDTTHAAVHKITSMIASRAAESCGNSTSPPSAHPVAS</sequence>
<dbReference type="Proteomes" id="UP001153321">
    <property type="component" value="Chromosome 28"/>
</dbReference>
<keyword evidence="5" id="KW-0813">Transport</keyword>
<evidence type="ECO:0000256" key="6">
    <source>
        <dbReference type="ARBA" id="ARBA00022813"/>
    </source>
</evidence>
<dbReference type="GO" id="GO:0000973">
    <property type="term" value="P:post-transcriptional tethering of RNA polymerase II gene DNA at nuclear periphery"/>
    <property type="evidence" value="ECO:0007669"/>
    <property type="project" value="TreeGrafter"/>
</dbReference>
<dbReference type="PANTHER" id="PTHR23198">
    <property type="entry name" value="NUCLEOPORIN"/>
    <property type="match status" value="1"/>
</dbReference>
<feature type="domain" description="Peptidase S59" evidence="13">
    <location>
        <begin position="835"/>
        <end position="977"/>
    </location>
</feature>
<keyword evidence="11" id="KW-0539">Nucleus</keyword>
<dbReference type="GO" id="GO:0003723">
    <property type="term" value="F:RNA binding"/>
    <property type="evidence" value="ECO:0007669"/>
    <property type="project" value="TreeGrafter"/>
</dbReference>
<evidence type="ECO:0000259" key="13">
    <source>
        <dbReference type="PROSITE" id="PS51434"/>
    </source>
</evidence>
<evidence type="ECO:0000313" key="15">
    <source>
        <dbReference type="Proteomes" id="UP001153321"/>
    </source>
</evidence>
<dbReference type="GO" id="GO:0006405">
    <property type="term" value="P:RNA export from nucleus"/>
    <property type="evidence" value="ECO:0007669"/>
    <property type="project" value="TreeGrafter"/>
</dbReference>
<dbReference type="GO" id="GO:0034398">
    <property type="term" value="P:telomere tethering at nuclear periphery"/>
    <property type="evidence" value="ECO:0007669"/>
    <property type="project" value="TreeGrafter"/>
</dbReference>
<dbReference type="PANTHER" id="PTHR23198:SF6">
    <property type="entry name" value="NUCLEAR PORE COMPLEX PROTEIN NUP98-NUP96"/>
    <property type="match status" value="1"/>
</dbReference>
<dbReference type="InterPro" id="IPR007230">
    <property type="entry name" value="Nup98_auto-Pept-S59_dom"/>
</dbReference>
<dbReference type="Pfam" id="PF04096">
    <property type="entry name" value="Nucleoporin2"/>
    <property type="match status" value="1"/>
</dbReference>
<feature type="region of interest" description="Disordered" evidence="12">
    <location>
        <begin position="41"/>
        <end position="63"/>
    </location>
</feature>
<comment type="similarity">
    <text evidence="3">Belongs to the nucleoporin GLFG family.</text>
</comment>
<evidence type="ECO:0000256" key="9">
    <source>
        <dbReference type="ARBA" id="ARBA00023010"/>
    </source>
</evidence>
<feature type="region of interest" description="Disordered" evidence="12">
    <location>
        <begin position="719"/>
        <end position="755"/>
    </location>
</feature>
<dbReference type="GO" id="GO:0044614">
    <property type="term" value="C:nuclear pore cytoplasmic filaments"/>
    <property type="evidence" value="ECO:0007669"/>
    <property type="project" value="TreeGrafter"/>
</dbReference>
<dbReference type="InterPro" id="IPR021967">
    <property type="entry name" value="Nup98_C"/>
</dbReference>
<feature type="compositionally biased region" description="Basic and acidic residues" evidence="12">
    <location>
        <begin position="787"/>
        <end position="808"/>
    </location>
</feature>
<gene>
    <name evidence="14" type="ORF">SPLIT_LOCUS8061</name>
</gene>
<comment type="subcellular location">
    <subcellularLocation>
        <location evidence="2">Nucleus membrane</location>
        <topology evidence="2">Peripheral membrane protein</topology>
        <orientation evidence="2">Nucleoplasmic side</orientation>
    </subcellularLocation>
    <subcellularLocation>
        <location evidence="1">Nucleus</location>
        <location evidence="1">Nuclear pore complex</location>
    </subcellularLocation>
</comment>
<evidence type="ECO:0000256" key="7">
    <source>
        <dbReference type="ARBA" id="ARBA00022816"/>
    </source>
</evidence>
<feature type="region of interest" description="Disordered" evidence="12">
    <location>
        <begin position="775"/>
        <end position="834"/>
    </location>
</feature>
<feature type="region of interest" description="Disordered" evidence="12">
    <location>
        <begin position="592"/>
        <end position="619"/>
    </location>
</feature>
<dbReference type="SUPFAM" id="SSF82215">
    <property type="entry name" value="C-terminal autoproteolytic domain of nucleoporin nup98"/>
    <property type="match status" value="1"/>
</dbReference>
<feature type="region of interest" description="Disordered" evidence="12">
    <location>
        <begin position="649"/>
        <end position="674"/>
    </location>
</feature>
<evidence type="ECO:0000256" key="10">
    <source>
        <dbReference type="ARBA" id="ARBA00023132"/>
    </source>
</evidence>
<dbReference type="GO" id="GO:0031965">
    <property type="term" value="C:nuclear membrane"/>
    <property type="evidence" value="ECO:0007669"/>
    <property type="project" value="UniProtKB-SubCell"/>
</dbReference>
<evidence type="ECO:0000256" key="5">
    <source>
        <dbReference type="ARBA" id="ARBA00022448"/>
    </source>
</evidence>
<dbReference type="GO" id="GO:0006606">
    <property type="term" value="P:protein import into nucleus"/>
    <property type="evidence" value="ECO:0007669"/>
    <property type="project" value="TreeGrafter"/>
</dbReference>
<organism evidence="14 15">
    <name type="scientific">Spodoptera littoralis</name>
    <name type="common">Egyptian cotton leafworm</name>
    <dbReference type="NCBI Taxonomy" id="7109"/>
    <lineage>
        <taxon>Eukaryota</taxon>
        <taxon>Metazoa</taxon>
        <taxon>Ecdysozoa</taxon>
        <taxon>Arthropoda</taxon>
        <taxon>Hexapoda</taxon>
        <taxon>Insecta</taxon>
        <taxon>Pterygota</taxon>
        <taxon>Neoptera</taxon>
        <taxon>Endopterygota</taxon>
        <taxon>Lepidoptera</taxon>
        <taxon>Glossata</taxon>
        <taxon>Ditrysia</taxon>
        <taxon>Noctuoidea</taxon>
        <taxon>Noctuidae</taxon>
        <taxon>Amphipyrinae</taxon>
        <taxon>Spodoptera</taxon>
    </lineage>
</organism>
<dbReference type="Pfam" id="PF21240">
    <property type="entry name" value="Nup98_GLEBS"/>
    <property type="match status" value="1"/>
</dbReference>
<evidence type="ECO:0000256" key="2">
    <source>
        <dbReference type="ARBA" id="ARBA00004620"/>
    </source>
</evidence>
<keyword evidence="6" id="KW-0068">Autocatalytic cleavage</keyword>
<keyword evidence="7" id="KW-0509">mRNA transport</keyword>
<protein>
    <recommendedName>
        <fullName evidence="4">Nuclear pore complex protein Nup98-Nup96</fullName>
    </recommendedName>
</protein>
<evidence type="ECO:0000256" key="12">
    <source>
        <dbReference type="SAM" id="MobiDB-lite"/>
    </source>
</evidence>
<evidence type="ECO:0000313" key="14">
    <source>
        <dbReference type="EMBL" id="CAH1642705.1"/>
    </source>
</evidence>
<dbReference type="FunFam" id="1.10.10.2360:FF:000001">
    <property type="entry name" value="Nuclear pore complex protein Nup98-Nup96"/>
    <property type="match status" value="1"/>
</dbReference>
<feature type="compositionally biased region" description="Basic and acidic residues" evidence="12">
    <location>
        <begin position="661"/>
        <end position="674"/>
    </location>
</feature>
<dbReference type="Gene3D" id="3.30.1610.10">
    <property type="entry name" value="Peptidase S59, nucleoporin"/>
    <property type="match status" value="1"/>
</dbReference>
<evidence type="ECO:0000256" key="4">
    <source>
        <dbReference type="ARBA" id="ARBA00013472"/>
    </source>
</evidence>
<evidence type="ECO:0000256" key="1">
    <source>
        <dbReference type="ARBA" id="ARBA00004567"/>
    </source>
</evidence>
<dbReference type="PROSITE" id="PS51434">
    <property type="entry name" value="NUP_C"/>
    <property type="match status" value="1"/>
</dbReference>
<evidence type="ECO:0000256" key="3">
    <source>
        <dbReference type="ARBA" id="ARBA00008926"/>
    </source>
</evidence>
<dbReference type="GO" id="GO:0051028">
    <property type="term" value="P:mRNA transport"/>
    <property type="evidence" value="ECO:0007669"/>
    <property type="project" value="UniProtKB-KW"/>
</dbReference>
<dbReference type="GO" id="GO:0017056">
    <property type="term" value="F:structural constituent of nuclear pore"/>
    <property type="evidence" value="ECO:0007669"/>
    <property type="project" value="InterPro"/>
</dbReference>
<name>A0A9P0ICG9_SPOLI</name>
<proteinExistence type="inferred from homology"/>
<dbReference type="InterPro" id="IPR036903">
    <property type="entry name" value="Nup98_auto-Pept-S59_dom_sf"/>
</dbReference>
<reference evidence="14" key="1">
    <citation type="submission" date="2022-02" db="EMBL/GenBank/DDBJ databases">
        <authorList>
            <person name="King R."/>
        </authorList>
    </citation>
    <scope>NUCLEOTIDE SEQUENCE</scope>
</reference>
<keyword evidence="9" id="KW-0811">Translocation</keyword>
<dbReference type="Pfam" id="PF12110">
    <property type="entry name" value="Nup96"/>
    <property type="match status" value="1"/>
</dbReference>
<dbReference type="GO" id="GO:0008139">
    <property type="term" value="F:nuclear localization sequence binding"/>
    <property type="evidence" value="ECO:0007669"/>
    <property type="project" value="TreeGrafter"/>
</dbReference>
<dbReference type="Gene3D" id="1.25.40.690">
    <property type="match status" value="1"/>
</dbReference>
<accession>A0A9P0ICG9</accession>
<keyword evidence="8" id="KW-0653">Protein transport</keyword>